<comment type="similarity">
    <text evidence="1">Belongs to the LysR transcriptional regulatory family.</text>
</comment>
<evidence type="ECO:0000256" key="1">
    <source>
        <dbReference type="ARBA" id="ARBA00009437"/>
    </source>
</evidence>
<dbReference type="NCBIfam" id="NF002964">
    <property type="entry name" value="PRK03635.1"/>
    <property type="match status" value="1"/>
</dbReference>
<evidence type="ECO:0000256" key="4">
    <source>
        <dbReference type="ARBA" id="ARBA00023163"/>
    </source>
</evidence>
<dbReference type="SUPFAM" id="SSF46785">
    <property type="entry name" value="Winged helix' DNA-binding domain"/>
    <property type="match status" value="1"/>
</dbReference>
<dbReference type="SUPFAM" id="SSF53850">
    <property type="entry name" value="Periplasmic binding protein-like II"/>
    <property type="match status" value="1"/>
</dbReference>
<dbReference type="NCBIfam" id="TIGR03298">
    <property type="entry name" value="argP"/>
    <property type="match status" value="1"/>
</dbReference>
<dbReference type="InterPro" id="IPR036388">
    <property type="entry name" value="WH-like_DNA-bd_sf"/>
</dbReference>
<name>A0A3B7M1B5_9GAMM</name>
<dbReference type="PANTHER" id="PTHR30579">
    <property type="entry name" value="TRANSCRIPTIONAL REGULATOR"/>
    <property type="match status" value="1"/>
</dbReference>
<dbReference type="InterPro" id="IPR050176">
    <property type="entry name" value="LTTR"/>
</dbReference>
<evidence type="ECO:0000313" key="6">
    <source>
        <dbReference type="EMBL" id="AXY58388.1"/>
    </source>
</evidence>
<dbReference type="InterPro" id="IPR036390">
    <property type="entry name" value="WH_DNA-bd_sf"/>
</dbReference>
<dbReference type="Proteomes" id="UP000263753">
    <property type="component" value="Chromosome"/>
</dbReference>
<gene>
    <name evidence="6" type="ORF">CDG60_06790</name>
</gene>
<dbReference type="Pfam" id="PF03466">
    <property type="entry name" value="LysR_substrate"/>
    <property type="match status" value="1"/>
</dbReference>
<dbReference type="NCBIfam" id="NF009888">
    <property type="entry name" value="PRK13348.1"/>
    <property type="match status" value="1"/>
</dbReference>
<dbReference type="PROSITE" id="PS50931">
    <property type="entry name" value="HTH_LYSR"/>
    <property type="match status" value="1"/>
</dbReference>
<evidence type="ECO:0000256" key="3">
    <source>
        <dbReference type="ARBA" id="ARBA00023125"/>
    </source>
</evidence>
<evidence type="ECO:0000259" key="5">
    <source>
        <dbReference type="PROSITE" id="PS50931"/>
    </source>
</evidence>
<sequence>MLQSRQSEAFLALAECGSFEQAADKLHITASAVTLRIQNLEKQLGQVLIVRDRPCRVTAAGQELLQHLQQIQLMEQHLTQQLQGKSSDSAFYQLKIASNADSLATWLLPLLKQTLIQEKITLHFHVDDQSETHHLLEAGLVNACVSAEASAMKGCVASPLGTMHYHFCCTPEFAQQWFSHGVHRETLRDAPAVIFNAKDQMHTEYIQREFGLHSSQYPHFFVPSSTAFVDAVTMGLGYGWLPFHQAKSYFQDKTLLEIAPELCIDLPLYWHHWKQQSAPLQSLTQLLTTQARYFLNG</sequence>
<dbReference type="InterPro" id="IPR017685">
    <property type="entry name" value="ArgP"/>
</dbReference>
<keyword evidence="3" id="KW-0238">DNA-binding</keyword>
<keyword evidence="2" id="KW-0805">Transcription regulation</keyword>
<evidence type="ECO:0000313" key="7">
    <source>
        <dbReference type="Proteomes" id="UP000263753"/>
    </source>
</evidence>
<dbReference type="RefSeq" id="WP_087511701.1">
    <property type="nucleotide sequence ID" value="NZ_CP032134.1"/>
</dbReference>
<dbReference type="Pfam" id="PF00126">
    <property type="entry name" value="HTH_1"/>
    <property type="match status" value="1"/>
</dbReference>
<dbReference type="AlphaFoldDB" id="A0A3B7M1B5"/>
<organism evidence="6 7">
    <name type="scientific">Acinetobacter chinensis</name>
    <dbReference type="NCBI Taxonomy" id="2004650"/>
    <lineage>
        <taxon>Bacteria</taxon>
        <taxon>Pseudomonadati</taxon>
        <taxon>Pseudomonadota</taxon>
        <taxon>Gammaproteobacteria</taxon>
        <taxon>Moraxellales</taxon>
        <taxon>Moraxellaceae</taxon>
        <taxon>Acinetobacter</taxon>
    </lineage>
</organism>
<dbReference type="GO" id="GO:0003700">
    <property type="term" value="F:DNA-binding transcription factor activity"/>
    <property type="evidence" value="ECO:0007669"/>
    <property type="project" value="InterPro"/>
</dbReference>
<dbReference type="InterPro" id="IPR000847">
    <property type="entry name" value="LysR_HTH_N"/>
</dbReference>
<proteinExistence type="inferred from homology"/>
<reference evidence="7" key="1">
    <citation type="submission" date="2018-09" db="EMBL/GenBank/DDBJ databases">
        <title>The complete genome of Acinetobacter sp. strain WCHAc010005.</title>
        <authorList>
            <person name="Hu Y."/>
            <person name="Long H."/>
            <person name="Feng Y."/>
            <person name="Zong Z."/>
        </authorList>
    </citation>
    <scope>NUCLEOTIDE SEQUENCE [LARGE SCALE GENOMIC DNA]</scope>
    <source>
        <strain evidence="7">WCHAc010005</strain>
    </source>
</reference>
<protein>
    <submittedName>
        <fullName evidence="6">LysR family transcriptional regulator ArgP</fullName>
    </submittedName>
</protein>
<dbReference type="PANTHER" id="PTHR30579:SF2">
    <property type="entry name" value="HTH-TYPE TRANSCRIPTIONAL REGULATOR ARGP"/>
    <property type="match status" value="1"/>
</dbReference>
<dbReference type="Gene3D" id="1.10.10.10">
    <property type="entry name" value="Winged helix-like DNA-binding domain superfamily/Winged helix DNA-binding domain"/>
    <property type="match status" value="1"/>
</dbReference>
<dbReference type="Gene3D" id="3.40.190.290">
    <property type="match status" value="1"/>
</dbReference>
<keyword evidence="4" id="KW-0804">Transcription</keyword>
<feature type="domain" description="HTH lysR-type" evidence="5">
    <location>
        <begin position="2"/>
        <end position="58"/>
    </location>
</feature>
<dbReference type="EMBL" id="CP032134">
    <property type="protein sequence ID" value="AXY58388.1"/>
    <property type="molecule type" value="Genomic_DNA"/>
</dbReference>
<dbReference type="InterPro" id="IPR005119">
    <property type="entry name" value="LysR_subst-bd"/>
</dbReference>
<accession>A0A3B7M1B5</accession>
<dbReference type="GO" id="GO:0003677">
    <property type="term" value="F:DNA binding"/>
    <property type="evidence" value="ECO:0007669"/>
    <property type="project" value="UniProtKB-KW"/>
</dbReference>
<evidence type="ECO:0000256" key="2">
    <source>
        <dbReference type="ARBA" id="ARBA00023015"/>
    </source>
</evidence>
<dbReference type="KEGG" id="achi:CDG60_06790"/>